<protein>
    <submittedName>
        <fullName evidence="2">PIN domain nuclease</fullName>
    </submittedName>
</protein>
<dbReference type="AlphaFoldDB" id="A0A1I7X2P2"/>
<reference evidence="2" key="1">
    <citation type="submission" date="2016-11" db="UniProtKB">
        <authorList>
            <consortium name="WormBaseParasite"/>
        </authorList>
    </citation>
    <scope>IDENTIFICATION</scope>
</reference>
<name>A0A1I7X2P2_HETBA</name>
<proteinExistence type="predicted"/>
<accession>A0A1I7X2P2</accession>
<organism evidence="1 2">
    <name type="scientific">Heterorhabditis bacteriophora</name>
    <name type="common">Entomopathogenic nematode worm</name>
    <dbReference type="NCBI Taxonomy" id="37862"/>
    <lineage>
        <taxon>Eukaryota</taxon>
        <taxon>Metazoa</taxon>
        <taxon>Ecdysozoa</taxon>
        <taxon>Nematoda</taxon>
        <taxon>Chromadorea</taxon>
        <taxon>Rhabditida</taxon>
        <taxon>Rhabditina</taxon>
        <taxon>Rhabditomorpha</taxon>
        <taxon>Strongyloidea</taxon>
        <taxon>Heterorhabditidae</taxon>
        <taxon>Heterorhabditis</taxon>
    </lineage>
</organism>
<dbReference type="Proteomes" id="UP000095283">
    <property type="component" value="Unplaced"/>
</dbReference>
<sequence length="36" mass="4024">MSTYVLSIDALYVAESSAAQMLRFVLPNCLLDTMQK</sequence>
<evidence type="ECO:0000313" key="2">
    <source>
        <dbReference type="WBParaSite" id="Hba_11723"/>
    </source>
</evidence>
<evidence type="ECO:0000313" key="1">
    <source>
        <dbReference type="Proteomes" id="UP000095283"/>
    </source>
</evidence>
<keyword evidence="1" id="KW-1185">Reference proteome</keyword>
<dbReference type="WBParaSite" id="Hba_11723">
    <property type="protein sequence ID" value="Hba_11723"/>
    <property type="gene ID" value="Hba_11723"/>
</dbReference>